<accession>A0A9K3GMX9</accession>
<comment type="caution">
    <text evidence="1">The sequence shown here is derived from an EMBL/GenBank/DDBJ whole genome shotgun (WGS) entry which is preliminary data.</text>
</comment>
<gene>
    <name evidence="1" type="ORF">KIPB_010462</name>
</gene>
<evidence type="ECO:0000313" key="2">
    <source>
        <dbReference type="Proteomes" id="UP000265618"/>
    </source>
</evidence>
<dbReference type="Proteomes" id="UP000265618">
    <property type="component" value="Unassembled WGS sequence"/>
</dbReference>
<dbReference type="AlphaFoldDB" id="A0A9K3GMX9"/>
<dbReference type="EMBL" id="BDIP01003899">
    <property type="protein sequence ID" value="GIQ88256.1"/>
    <property type="molecule type" value="Genomic_DNA"/>
</dbReference>
<proteinExistence type="predicted"/>
<reference evidence="1 2" key="1">
    <citation type="journal article" date="2018" name="PLoS ONE">
        <title>The draft genome of Kipferlia bialata reveals reductive genome evolution in fornicate parasites.</title>
        <authorList>
            <person name="Tanifuji G."/>
            <person name="Takabayashi S."/>
            <person name="Kume K."/>
            <person name="Takagi M."/>
            <person name="Nakayama T."/>
            <person name="Kamikawa R."/>
            <person name="Inagaki Y."/>
            <person name="Hashimoto T."/>
        </authorList>
    </citation>
    <scope>NUCLEOTIDE SEQUENCE [LARGE SCALE GENOMIC DNA]</scope>
    <source>
        <strain evidence="1">NY0173</strain>
    </source>
</reference>
<evidence type="ECO:0000313" key="1">
    <source>
        <dbReference type="EMBL" id="GIQ88256.1"/>
    </source>
</evidence>
<name>A0A9K3GMX9_9EUKA</name>
<organism evidence="1 2">
    <name type="scientific">Kipferlia bialata</name>
    <dbReference type="NCBI Taxonomy" id="797122"/>
    <lineage>
        <taxon>Eukaryota</taxon>
        <taxon>Metamonada</taxon>
        <taxon>Carpediemonas-like organisms</taxon>
        <taxon>Kipferlia</taxon>
    </lineage>
</organism>
<sequence>MAADVIVYNSDKPTRDNLKALDTLANLGKMMLADPLFQPPPLLWTVQKADEIDWEDRPVKYQLLNSISKLGGTCAQALNNFRPFEVHDMPAPLADYRLWKDLPGMALTDLSPDYQASVASLVDKLGRLLATSGPSSVEVKRTGRSIAQSLDSKVAVVTNTPLSDASSASENLRMHQEWKYKDALQSKIASSIVYPLPDKDFHKKFDKVKALVEIPDYVSAGSAGEAQQGVLDDEWLKNEKECKKVCAISAGEITSLYLAWDKKGMWAQISDRSTRKAVVQADKRCVGTDTRKAFLQDVGQMKEAIESATPMGVVGDGLSNALEKATLTNVSIVAAGVATIYVIVTRGEIPPVVQQAGQAGLAFLMGGGQGMQQELARQGMARAGAALVRR</sequence>
<protein>
    <submittedName>
        <fullName evidence="1">Uncharacterized protein</fullName>
    </submittedName>
</protein>
<keyword evidence="2" id="KW-1185">Reference proteome</keyword>